<dbReference type="EMBL" id="BMND01000008">
    <property type="protein sequence ID" value="GGN43562.1"/>
    <property type="molecule type" value="Genomic_DNA"/>
</dbReference>
<feature type="domain" description="Macro" evidence="1">
    <location>
        <begin position="11"/>
        <end position="196"/>
    </location>
</feature>
<dbReference type="PANTHER" id="PTHR11106:SF27">
    <property type="entry name" value="MACRO DOMAIN-CONTAINING PROTEIN"/>
    <property type="match status" value="1"/>
</dbReference>
<dbReference type="NCBIfam" id="NF001664">
    <property type="entry name" value="PRK00431.1-6"/>
    <property type="match status" value="1"/>
</dbReference>
<protein>
    <submittedName>
        <fullName evidence="2">Macro domain-containing protein</fullName>
    </submittedName>
</protein>
<evidence type="ECO:0000259" key="1">
    <source>
        <dbReference type="PROSITE" id="PS51154"/>
    </source>
</evidence>
<dbReference type="InterPro" id="IPR002589">
    <property type="entry name" value="Macro_dom"/>
</dbReference>
<dbReference type="Proteomes" id="UP000600080">
    <property type="component" value="Unassembled WGS sequence"/>
</dbReference>
<evidence type="ECO:0000313" key="3">
    <source>
        <dbReference type="Proteomes" id="UP000600080"/>
    </source>
</evidence>
<dbReference type="PROSITE" id="PS51154">
    <property type="entry name" value="MACRO"/>
    <property type="match status" value="1"/>
</dbReference>
<dbReference type="CDD" id="cd02908">
    <property type="entry name" value="Macro_OAADPr_deacetylase"/>
    <property type="match status" value="1"/>
</dbReference>
<dbReference type="SMART" id="SM00506">
    <property type="entry name" value="A1pp"/>
    <property type="match status" value="1"/>
</dbReference>
<comment type="caution">
    <text evidence="2">The sequence shown here is derived from an EMBL/GenBank/DDBJ whole genome shotgun (WGS) entry which is preliminary data.</text>
</comment>
<evidence type="ECO:0000313" key="2">
    <source>
        <dbReference type="EMBL" id="GGN43562.1"/>
    </source>
</evidence>
<dbReference type="SUPFAM" id="SSF52949">
    <property type="entry name" value="Macro domain-like"/>
    <property type="match status" value="1"/>
</dbReference>
<accession>A0ABQ2JB91</accession>
<dbReference type="Pfam" id="PF01661">
    <property type="entry name" value="Macro"/>
    <property type="match status" value="1"/>
</dbReference>
<gene>
    <name evidence="2" type="ORF">GCM10012285_25100</name>
</gene>
<dbReference type="InterPro" id="IPR043472">
    <property type="entry name" value="Macro_dom-like"/>
</dbReference>
<dbReference type="Gene3D" id="3.40.220.10">
    <property type="entry name" value="Leucine Aminopeptidase, subunit E, domain 1"/>
    <property type="match status" value="1"/>
</dbReference>
<reference evidence="3" key="1">
    <citation type="journal article" date="2019" name="Int. J. Syst. Evol. Microbiol.">
        <title>The Global Catalogue of Microorganisms (GCM) 10K type strain sequencing project: providing services to taxonomists for standard genome sequencing and annotation.</title>
        <authorList>
            <consortium name="The Broad Institute Genomics Platform"/>
            <consortium name="The Broad Institute Genome Sequencing Center for Infectious Disease"/>
            <person name="Wu L."/>
            <person name="Ma J."/>
        </authorList>
    </citation>
    <scope>NUCLEOTIDE SEQUENCE [LARGE SCALE GENOMIC DNA]</scope>
    <source>
        <strain evidence="3">CGMCC 4.7323</strain>
    </source>
</reference>
<name>A0ABQ2JB91_9ACTN</name>
<proteinExistence type="predicted"/>
<sequence length="197" mass="20482">MRTPPLTADDTLGWDAMNTSRTSLTLVRGDITEQTVDAVVNAANSSLLGGGGVDGAIHRRGGPDILSECRALRDGHYGRGLPTGQAVATTAGRLPARWVIHTVGPVHSASEDRGDLLASCYRASLRVAGELGARTVAFPAISTGVYGWPLADGAHTAVTTVRAAVAEAPDAFDEIRFVVFDDRAREAFAAALAETGS</sequence>
<dbReference type="PANTHER" id="PTHR11106">
    <property type="entry name" value="GANGLIOSIDE INDUCED DIFFERENTIATION ASSOCIATED PROTEIN 2-RELATED"/>
    <property type="match status" value="1"/>
</dbReference>
<keyword evidence="3" id="KW-1185">Reference proteome</keyword>
<organism evidence="2 3">
    <name type="scientific">Streptomyces kronopolitis</name>
    <dbReference type="NCBI Taxonomy" id="1612435"/>
    <lineage>
        <taxon>Bacteria</taxon>
        <taxon>Bacillati</taxon>
        <taxon>Actinomycetota</taxon>
        <taxon>Actinomycetes</taxon>
        <taxon>Kitasatosporales</taxon>
        <taxon>Streptomycetaceae</taxon>
        <taxon>Streptomyces</taxon>
    </lineage>
</organism>